<accession>A0AAW1QU10</accession>
<evidence type="ECO:0000256" key="3">
    <source>
        <dbReference type="ARBA" id="ARBA00022989"/>
    </source>
</evidence>
<feature type="compositionally biased region" description="Polar residues" evidence="5">
    <location>
        <begin position="26"/>
        <end position="36"/>
    </location>
</feature>
<evidence type="ECO:0000256" key="6">
    <source>
        <dbReference type="SAM" id="Phobius"/>
    </source>
</evidence>
<evidence type="ECO:0000256" key="5">
    <source>
        <dbReference type="SAM" id="MobiDB-lite"/>
    </source>
</evidence>
<evidence type="ECO:0000313" key="8">
    <source>
        <dbReference type="Proteomes" id="UP001438707"/>
    </source>
</evidence>
<sequence length="677" mass="74655">MDKAGVVPKKASSVSRPARSDYQAPGSGSESDQPSAACSLGRGLGQPGKAAPVSRSCSQYNRSAWEPAMEQQHEAGKTVNVVGDAPTYDRTSMLGNLLEEYEEDSMPLLWFNGIGEFWFWLIEWAIPGMGMFCEAYFIFSIGNVKQIITAEYPLCFSKYVTCDVTTTQVPDYMQIIGIVFGMITMGYIGDTIGRKWGSVMTVCIMSVGAILLTALNGTSEKGFVVMYIVSQFIFGYGVGGEYPMAAGSAAERAEAGGKAMAKKRGREVVLTFSMQGVGNFTNTAVLCILIVCFNQIRPGVTAGRAGAGYYVPKNPSYHFHPTQPFTKAPANTYTYVKNKVTKNLSYNYRPNALSGVWRISFGLGLLPLLFMIYWRVFHLKESVVWRQQSNEKRSRNIGKIVTMFGSRLLATCGTWFLWDFSFYGNKVFQSTFIGILTPGGASLLTNLLWTLLNSGIALIGYWVAAFLIDDIYYGRLRMQLFGFLFVAALFYVGAGAYIPLTKAGGIHAFQFIYFFSSFWGQFGPNCTTFLLAGELYPTDARTTCHGFSAGVAKLGALWASVWFNYLANRDKFWSTSTFNVAGGILTLICLPDPLRVSLTELDRRWRYALAGKVYHGEAINPKSLSMWERLCGVGKAYDRNADEEDRLRDLMEESGGNGALPYAQGGKNMANKEAAVV</sequence>
<feature type="transmembrane region" description="Helical" evidence="6">
    <location>
        <begin position="222"/>
        <end position="239"/>
    </location>
</feature>
<feature type="transmembrane region" description="Helical" evidence="6">
    <location>
        <begin position="355"/>
        <end position="376"/>
    </location>
</feature>
<dbReference type="PANTHER" id="PTHR24064">
    <property type="entry name" value="SOLUTE CARRIER FAMILY 22 MEMBER"/>
    <property type="match status" value="1"/>
</dbReference>
<dbReference type="Proteomes" id="UP001438707">
    <property type="component" value="Unassembled WGS sequence"/>
</dbReference>
<feature type="transmembrane region" description="Helical" evidence="6">
    <location>
        <begin position="572"/>
        <end position="590"/>
    </location>
</feature>
<keyword evidence="3 6" id="KW-1133">Transmembrane helix</keyword>
<feature type="transmembrane region" description="Helical" evidence="6">
    <location>
        <begin position="512"/>
        <end position="532"/>
    </location>
</feature>
<dbReference type="EMBL" id="JALJOS010000026">
    <property type="protein sequence ID" value="KAK9825026.1"/>
    <property type="molecule type" value="Genomic_DNA"/>
</dbReference>
<feature type="transmembrane region" description="Helical" evidence="6">
    <location>
        <begin position="196"/>
        <end position="216"/>
    </location>
</feature>
<dbReference type="GO" id="GO:0022857">
    <property type="term" value="F:transmembrane transporter activity"/>
    <property type="evidence" value="ECO:0007669"/>
    <property type="project" value="InterPro"/>
</dbReference>
<feature type="transmembrane region" description="Helical" evidence="6">
    <location>
        <begin position="268"/>
        <end position="291"/>
    </location>
</feature>
<evidence type="ECO:0000256" key="1">
    <source>
        <dbReference type="ARBA" id="ARBA00004141"/>
    </source>
</evidence>
<dbReference type="InterPro" id="IPR005828">
    <property type="entry name" value="MFS_sugar_transport-like"/>
</dbReference>
<evidence type="ECO:0000256" key="2">
    <source>
        <dbReference type="ARBA" id="ARBA00022692"/>
    </source>
</evidence>
<protein>
    <submittedName>
        <fullName evidence="7">Uncharacterized protein</fullName>
    </submittedName>
</protein>
<keyword evidence="4 6" id="KW-0472">Membrane</keyword>
<evidence type="ECO:0000256" key="4">
    <source>
        <dbReference type="ARBA" id="ARBA00023136"/>
    </source>
</evidence>
<feature type="transmembrane region" description="Helical" evidence="6">
    <location>
        <begin position="397"/>
        <end position="418"/>
    </location>
</feature>
<proteinExistence type="predicted"/>
<dbReference type="SUPFAM" id="SSF103473">
    <property type="entry name" value="MFS general substrate transporter"/>
    <property type="match status" value="1"/>
</dbReference>
<dbReference type="AlphaFoldDB" id="A0AAW1QU10"/>
<dbReference type="Pfam" id="PF00083">
    <property type="entry name" value="Sugar_tr"/>
    <property type="match status" value="2"/>
</dbReference>
<dbReference type="GO" id="GO:0016020">
    <property type="term" value="C:membrane"/>
    <property type="evidence" value="ECO:0007669"/>
    <property type="project" value="UniProtKB-SubCell"/>
</dbReference>
<feature type="transmembrane region" description="Helical" evidence="6">
    <location>
        <begin position="544"/>
        <end position="566"/>
    </location>
</feature>
<keyword evidence="8" id="KW-1185">Reference proteome</keyword>
<feature type="transmembrane region" description="Helical" evidence="6">
    <location>
        <begin position="480"/>
        <end position="500"/>
    </location>
</feature>
<organism evidence="7 8">
    <name type="scientific">Apatococcus lobatus</name>
    <dbReference type="NCBI Taxonomy" id="904363"/>
    <lineage>
        <taxon>Eukaryota</taxon>
        <taxon>Viridiplantae</taxon>
        <taxon>Chlorophyta</taxon>
        <taxon>core chlorophytes</taxon>
        <taxon>Trebouxiophyceae</taxon>
        <taxon>Chlorellales</taxon>
        <taxon>Chlorellaceae</taxon>
        <taxon>Apatococcus</taxon>
    </lineage>
</organism>
<dbReference type="InterPro" id="IPR036259">
    <property type="entry name" value="MFS_trans_sf"/>
</dbReference>
<gene>
    <name evidence="7" type="ORF">WJX74_001633</name>
</gene>
<reference evidence="7 8" key="1">
    <citation type="journal article" date="2024" name="Nat. Commun.">
        <title>Phylogenomics reveals the evolutionary origins of lichenization in chlorophyte algae.</title>
        <authorList>
            <person name="Puginier C."/>
            <person name="Libourel C."/>
            <person name="Otte J."/>
            <person name="Skaloud P."/>
            <person name="Haon M."/>
            <person name="Grisel S."/>
            <person name="Petersen M."/>
            <person name="Berrin J.G."/>
            <person name="Delaux P.M."/>
            <person name="Dal Grande F."/>
            <person name="Keller J."/>
        </authorList>
    </citation>
    <scope>NUCLEOTIDE SEQUENCE [LARGE SCALE GENOMIC DNA]</scope>
    <source>
        <strain evidence="7 8">SAG 2145</strain>
    </source>
</reference>
<dbReference type="Gene3D" id="1.20.1250.20">
    <property type="entry name" value="MFS general substrate transporter like domains"/>
    <property type="match status" value="2"/>
</dbReference>
<feature type="transmembrane region" description="Helical" evidence="6">
    <location>
        <begin position="447"/>
        <end position="468"/>
    </location>
</feature>
<keyword evidence="2 6" id="KW-0812">Transmembrane</keyword>
<feature type="region of interest" description="Disordered" evidence="5">
    <location>
        <begin position="1"/>
        <end position="54"/>
    </location>
</feature>
<feature type="transmembrane region" description="Helical" evidence="6">
    <location>
        <begin position="172"/>
        <end position="189"/>
    </location>
</feature>
<name>A0AAW1QU10_9CHLO</name>
<evidence type="ECO:0000313" key="7">
    <source>
        <dbReference type="EMBL" id="KAK9825026.1"/>
    </source>
</evidence>
<comment type="caution">
    <text evidence="7">The sequence shown here is derived from an EMBL/GenBank/DDBJ whole genome shotgun (WGS) entry which is preliminary data.</text>
</comment>
<comment type="subcellular location">
    <subcellularLocation>
        <location evidence="1">Membrane</location>
        <topology evidence="1">Multi-pass membrane protein</topology>
    </subcellularLocation>
</comment>